<dbReference type="Pfam" id="PF13561">
    <property type="entry name" value="adh_short_C2"/>
    <property type="match status" value="1"/>
</dbReference>
<gene>
    <name evidence="3" type="ORF">GCM10009867_08150</name>
</gene>
<dbReference type="Proteomes" id="UP001501326">
    <property type="component" value="Unassembled WGS sequence"/>
</dbReference>
<dbReference type="InterPro" id="IPR036291">
    <property type="entry name" value="NAD(P)-bd_dom_sf"/>
</dbReference>
<evidence type="ECO:0000313" key="3">
    <source>
        <dbReference type="EMBL" id="GAA2732387.1"/>
    </source>
</evidence>
<dbReference type="InterPro" id="IPR002347">
    <property type="entry name" value="SDR_fam"/>
</dbReference>
<evidence type="ECO:0000256" key="1">
    <source>
        <dbReference type="ARBA" id="ARBA00006484"/>
    </source>
</evidence>
<dbReference type="CDD" id="cd05233">
    <property type="entry name" value="SDR_c"/>
    <property type="match status" value="1"/>
</dbReference>
<comment type="caution">
    <text evidence="3">The sequence shown here is derived from an EMBL/GenBank/DDBJ whole genome shotgun (WGS) entry which is preliminary data.</text>
</comment>
<accession>A0ABP6H0J7</accession>
<dbReference type="PANTHER" id="PTHR24321">
    <property type="entry name" value="DEHYDROGENASES, SHORT CHAIN"/>
    <property type="match status" value="1"/>
</dbReference>
<keyword evidence="4" id="KW-1185">Reference proteome</keyword>
<organism evidence="3 4">
    <name type="scientific">Pedococcus aerophilus</name>
    <dbReference type="NCBI Taxonomy" id="436356"/>
    <lineage>
        <taxon>Bacteria</taxon>
        <taxon>Bacillati</taxon>
        <taxon>Actinomycetota</taxon>
        <taxon>Actinomycetes</taxon>
        <taxon>Micrococcales</taxon>
        <taxon>Intrasporangiaceae</taxon>
        <taxon>Pedococcus</taxon>
    </lineage>
</organism>
<dbReference type="InterPro" id="IPR020904">
    <property type="entry name" value="Sc_DH/Rdtase_CS"/>
</dbReference>
<evidence type="ECO:0000313" key="4">
    <source>
        <dbReference type="Proteomes" id="UP001501326"/>
    </source>
</evidence>
<name>A0ABP6H0J7_9MICO</name>
<dbReference type="PANTHER" id="PTHR24321:SF8">
    <property type="entry name" value="ESTRADIOL 17-BETA-DEHYDROGENASE 8-RELATED"/>
    <property type="match status" value="1"/>
</dbReference>
<proteinExistence type="inferred from homology"/>
<sequence length="268" mass="27661">MAAGRQSAAEPRGARMNHYGLGGKVAVITGGASGIGRACAHTLAQSGADISVWDLDQGAIDVVLKELDAFECRAHGAVVDVSDSAAVDTAMDSVVEHLGHVDIAVCNAGIGGEALTSGDYTDEAWHRVIGINLDGVFYTQRAAIRAMKAGGRGGSIVNMASILGAVGYATASAYTAAKHGVVGMTQAAAWEHAGDQIRVNAVGPGFIRTPLLDQHLDQATLDYLGTQHALQRIGEPEEVAELVAWLASDGASFATGTYYPIDGGYLAR</sequence>
<dbReference type="PRINTS" id="PR00080">
    <property type="entry name" value="SDRFAMILY"/>
</dbReference>
<dbReference type="PROSITE" id="PS00061">
    <property type="entry name" value="ADH_SHORT"/>
    <property type="match status" value="1"/>
</dbReference>
<comment type="similarity">
    <text evidence="1">Belongs to the short-chain dehydrogenases/reductases (SDR) family.</text>
</comment>
<evidence type="ECO:0000256" key="2">
    <source>
        <dbReference type="ARBA" id="ARBA00023002"/>
    </source>
</evidence>
<keyword evidence="2" id="KW-0560">Oxidoreductase</keyword>
<dbReference type="Gene3D" id="3.40.50.720">
    <property type="entry name" value="NAD(P)-binding Rossmann-like Domain"/>
    <property type="match status" value="1"/>
</dbReference>
<dbReference type="EMBL" id="BAAARN010000001">
    <property type="protein sequence ID" value="GAA2732387.1"/>
    <property type="molecule type" value="Genomic_DNA"/>
</dbReference>
<reference evidence="4" key="1">
    <citation type="journal article" date="2019" name="Int. J. Syst. Evol. Microbiol.">
        <title>The Global Catalogue of Microorganisms (GCM) 10K type strain sequencing project: providing services to taxonomists for standard genome sequencing and annotation.</title>
        <authorList>
            <consortium name="The Broad Institute Genomics Platform"/>
            <consortium name="The Broad Institute Genome Sequencing Center for Infectious Disease"/>
            <person name="Wu L."/>
            <person name="Ma J."/>
        </authorList>
    </citation>
    <scope>NUCLEOTIDE SEQUENCE [LARGE SCALE GENOMIC DNA]</scope>
    <source>
        <strain evidence="4">JCM 16378</strain>
    </source>
</reference>
<dbReference type="SUPFAM" id="SSF51735">
    <property type="entry name" value="NAD(P)-binding Rossmann-fold domains"/>
    <property type="match status" value="1"/>
</dbReference>
<protein>
    <submittedName>
        <fullName evidence="3">SDR family NAD(P)-dependent oxidoreductase</fullName>
    </submittedName>
</protein>
<dbReference type="PRINTS" id="PR00081">
    <property type="entry name" value="GDHRDH"/>
</dbReference>